<feature type="domain" description="ABC transporter" evidence="6">
    <location>
        <begin position="14"/>
        <end position="249"/>
    </location>
</feature>
<dbReference type="Pfam" id="PF00005">
    <property type="entry name" value="ABC_tran"/>
    <property type="match status" value="1"/>
</dbReference>
<dbReference type="PANTHER" id="PTHR42794:SF1">
    <property type="entry name" value="HEMIN IMPORT ATP-BINDING PROTEIN HMUV"/>
    <property type="match status" value="1"/>
</dbReference>
<comment type="caution">
    <text evidence="7">The sequence shown here is derived from an EMBL/GenBank/DDBJ whole genome shotgun (WGS) entry which is preliminary data.</text>
</comment>
<evidence type="ECO:0000256" key="2">
    <source>
        <dbReference type="ARBA" id="ARBA00022741"/>
    </source>
</evidence>
<evidence type="ECO:0000256" key="4">
    <source>
        <dbReference type="ARBA" id="ARBA00022967"/>
    </source>
</evidence>
<comment type="function">
    <text evidence="5">Part of the ABC transporter complex HmuTUV involved in hemin import. Responsible for energy coupling to the transport system.</text>
</comment>
<protein>
    <submittedName>
        <fullName evidence="7">ABC transporter ATP-binding protein</fullName>
    </submittedName>
</protein>
<dbReference type="SUPFAM" id="SSF52540">
    <property type="entry name" value="P-loop containing nucleoside triphosphate hydrolases"/>
    <property type="match status" value="1"/>
</dbReference>
<reference evidence="7 8" key="1">
    <citation type="submission" date="2022-02" db="EMBL/GenBank/DDBJ databases">
        <authorList>
            <person name="Zhuang L."/>
        </authorList>
    </citation>
    <scope>NUCLEOTIDE SEQUENCE [LARGE SCALE GENOMIC DNA]</scope>
    <source>
        <strain evidence="7 8">C32</strain>
    </source>
</reference>
<proteinExistence type="predicted"/>
<evidence type="ECO:0000259" key="6">
    <source>
        <dbReference type="PROSITE" id="PS50893"/>
    </source>
</evidence>
<dbReference type="EMBL" id="JAKOGG010000003">
    <property type="protein sequence ID" value="MCS4556048.1"/>
    <property type="molecule type" value="Genomic_DNA"/>
</dbReference>
<keyword evidence="8" id="KW-1185">Reference proteome</keyword>
<dbReference type="InterPro" id="IPR017871">
    <property type="entry name" value="ABC_transporter-like_CS"/>
</dbReference>
<dbReference type="InterPro" id="IPR027417">
    <property type="entry name" value="P-loop_NTPase"/>
</dbReference>
<dbReference type="InterPro" id="IPR003593">
    <property type="entry name" value="AAA+_ATPase"/>
</dbReference>
<keyword evidence="3 7" id="KW-0067">ATP-binding</keyword>
<dbReference type="Gene3D" id="3.40.50.300">
    <property type="entry name" value="P-loop containing nucleotide triphosphate hydrolases"/>
    <property type="match status" value="1"/>
</dbReference>
<evidence type="ECO:0000256" key="1">
    <source>
        <dbReference type="ARBA" id="ARBA00022448"/>
    </source>
</evidence>
<dbReference type="Proteomes" id="UP001201549">
    <property type="component" value="Unassembled WGS sequence"/>
</dbReference>
<sequence length="263" mass="28436">MTQQPFKGRRAPLLYADNLAFHYDDHEVLNSVSVDVFAGEVLALLGPNGTGKSTLLKLLLGLTQPSRGSVGLGGTPLTQLSRRTIAGQIAYVPQHHVSPFPYSVRQVVAMGRFHHSGLLGRSSQRDALVVEQVLQRLRIDHLAGRPYTEISGGERQLALVGRALVQGANILMLDEPASALDFGHQARLLAELRQLADDGYAVVMTTHHPHHARMIADRALLLKNGIVNAVGTPAEVLTPVAIQQLYDLSEQELAAFTRGMAAA</sequence>
<name>A0ABT2FI95_9GAMM</name>
<keyword evidence="4" id="KW-1278">Translocase</keyword>
<dbReference type="PROSITE" id="PS50893">
    <property type="entry name" value="ABC_TRANSPORTER_2"/>
    <property type="match status" value="1"/>
</dbReference>
<reference evidence="8" key="2">
    <citation type="submission" date="2023-07" db="EMBL/GenBank/DDBJ databases">
        <title>Shewanella mangrovi sp. nov., an acetaldehyde- degrading bacterium isolated from mangrove sediment.</title>
        <authorList>
            <person name="Liu Y."/>
        </authorList>
    </citation>
    <scope>NUCLEOTIDE SEQUENCE [LARGE SCALE GENOMIC DNA]</scope>
    <source>
        <strain evidence="8">C32</strain>
    </source>
</reference>
<dbReference type="PROSITE" id="PS00211">
    <property type="entry name" value="ABC_TRANSPORTER_1"/>
    <property type="match status" value="1"/>
</dbReference>
<dbReference type="InterPro" id="IPR003439">
    <property type="entry name" value="ABC_transporter-like_ATP-bd"/>
</dbReference>
<dbReference type="SMART" id="SM00382">
    <property type="entry name" value="AAA"/>
    <property type="match status" value="1"/>
</dbReference>
<evidence type="ECO:0000256" key="5">
    <source>
        <dbReference type="ARBA" id="ARBA00037066"/>
    </source>
</evidence>
<gene>
    <name evidence="7" type="ORF">L9G74_06315</name>
</gene>
<keyword evidence="1" id="KW-0813">Transport</keyword>
<evidence type="ECO:0000313" key="7">
    <source>
        <dbReference type="EMBL" id="MCS4556048.1"/>
    </source>
</evidence>
<evidence type="ECO:0000256" key="3">
    <source>
        <dbReference type="ARBA" id="ARBA00022840"/>
    </source>
</evidence>
<dbReference type="PANTHER" id="PTHR42794">
    <property type="entry name" value="HEMIN IMPORT ATP-BINDING PROTEIN HMUV"/>
    <property type="match status" value="1"/>
</dbReference>
<evidence type="ECO:0000313" key="8">
    <source>
        <dbReference type="Proteomes" id="UP001201549"/>
    </source>
</evidence>
<accession>A0ABT2FI95</accession>
<dbReference type="GO" id="GO:0005524">
    <property type="term" value="F:ATP binding"/>
    <property type="evidence" value="ECO:0007669"/>
    <property type="project" value="UniProtKB-KW"/>
</dbReference>
<keyword evidence="2" id="KW-0547">Nucleotide-binding</keyword>
<dbReference type="RefSeq" id="WP_238895452.1">
    <property type="nucleotide sequence ID" value="NZ_JAKOGG010000003.1"/>
</dbReference>
<organism evidence="7 8">
    <name type="scientific">Shewanella electrica</name>
    <dbReference type="NCBI Taxonomy" id="515560"/>
    <lineage>
        <taxon>Bacteria</taxon>
        <taxon>Pseudomonadati</taxon>
        <taxon>Pseudomonadota</taxon>
        <taxon>Gammaproteobacteria</taxon>
        <taxon>Alteromonadales</taxon>
        <taxon>Shewanellaceae</taxon>
        <taxon>Shewanella</taxon>
    </lineage>
</organism>